<dbReference type="Gene3D" id="3.40.50.2000">
    <property type="entry name" value="Glycogen Phosphorylase B"/>
    <property type="match status" value="2"/>
</dbReference>
<gene>
    <name evidence="5" type="ORF">PN457_15885</name>
</gene>
<evidence type="ECO:0000313" key="5">
    <source>
        <dbReference type="EMBL" id="MDB9541120.1"/>
    </source>
</evidence>
<accession>A0ABT5AV31</accession>
<organism evidence="5 6">
    <name type="scientific">Anabaenopsis arnoldii</name>
    <dbReference type="NCBI Taxonomy" id="2152938"/>
    <lineage>
        <taxon>Bacteria</taxon>
        <taxon>Bacillati</taxon>
        <taxon>Cyanobacteriota</taxon>
        <taxon>Cyanophyceae</taxon>
        <taxon>Nostocales</taxon>
        <taxon>Nodulariaceae</taxon>
        <taxon>Anabaenopsis</taxon>
    </lineage>
</organism>
<proteinExistence type="predicted"/>
<dbReference type="Pfam" id="PF00534">
    <property type="entry name" value="Glycos_transf_1"/>
    <property type="match status" value="1"/>
</dbReference>
<comment type="caution">
    <text evidence="5">The sequence shown here is derived from an EMBL/GenBank/DDBJ whole genome shotgun (WGS) entry which is preliminary data.</text>
</comment>
<evidence type="ECO:0000256" key="1">
    <source>
        <dbReference type="ARBA" id="ARBA00022676"/>
    </source>
</evidence>
<dbReference type="InterPro" id="IPR001296">
    <property type="entry name" value="Glyco_trans_1"/>
</dbReference>
<dbReference type="Proteomes" id="UP001212499">
    <property type="component" value="Unassembled WGS sequence"/>
</dbReference>
<keyword evidence="2" id="KW-0808">Transferase</keyword>
<feature type="domain" description="Glycosyltransferase subfamily 4-like N-terminal" evidence="4">
    <location>
        <begin position="18"/>
        <end position="170"/>
    </location>
</feature>
<name>A0ABT5AV31_9CYAN</name>
<dbReference type="EMBL" id="JAQMUH010000183">
    <property type="protein sequence ID" value="MDB9541120.1"/>
    <property type="molecule type" value="Genomic_DNA"/>
</dbReference>
<reference evidence="5 6" key="1">
    <citation type="submission" date="2023-01" db="EMBL/GenBank/DDBJ databases">
        <title>Genomes from the Australian National Cyanobacteria Reference Collection.</title>
        <authorList>
            <person name="Willis A."/>
            <person name="Lee E.M.F."/>
        </authorList>
    </citation>
    <scope>NUCLEOTIDE SEQUENCE [LARGE SCALE GENOMIC DNA]</scope>
    <source>
        <strain evidence="5 6">CS-1033</strain>
    </source>
</reference>
<keyword evidence="1" id="KW-0328">Glycosyltransferase</keyword>
<dbReference type="PANTHER" id="PTHR12526">
    <property type="entry name" value="GLYCOSYLTRANSFERASE"/>
    <property type="match status" value="1"/>
</dbReference>
<dbReference type="CDD" id="cd03801">
    <property type="entry name" value="GT4_PimA-like"/>
    <property type="match status" value="1"/>
</dbReference>
<keyword evidence="6" id="KW-1185">Reference proteome</keyword>
<dbReference type="Pfam" id="PF13439">
    <property type="entry name" value="Glyco_transf_4"/>
    <property type="match status" value="1"/>
</dbReference>
<evidence type="ECO:0000259" key="4">
    <source>
        <dbReference type="Pfam" id="PF13439"/>
    </source>
</evidence>
<dbReference type="SUPFAM" id="SSF53756">
    <property type="entry name" value="UDP-Glycosyltransferase/glycogen phosphorylase"/>
    <property type="match status" value="1"/>
</dbReference>
<sequence>MSYPKRFLFLMPTSSIAGGVETWLDEIYEYLTTQKFEVLVGLLRGQQFNQPERYRAVHPQLKTIEVDGRGCNREGRVKALMRCIEGVKPDIVIPLGIADAYEAGIRSKQKGLDTRLVIHAQGNLEPMLADLRSYRDGIDQVICPGELTKRVLINWGGFPSDRVTHIPNGANQPGCSSQRPISSGNAKPIRIGYIGRLTTLDKRSPDLITLYQELEKLNLNYQLDIVGDGPCFAQLHEALGKAPQVKLHGALSREAVYQEIFPNLDVLILLSSSEAFGIVIVEALMHGVIPVTSRYVGFYAEGLVKENETGLSFPVGDMAGAAQQIQRLAEDGDLRHRLSSNGQVHGQPYTWENSLTNWKIILEQVMARPPLLSSSPLPKIPTTTGRLEQLGIPASVIDGLRRLRRFLLGSPIPPGGEEWPLFYRHHSESLLEEISQVLKDLDTAE</sequence>
<evidence type="ECO:0000259" key="3">
    <source>
        <dbReference type="Pfam" id="PF00534"/>
    </source>
</evidence>
<evidence type="ECO:0000313" key="6">
    <source>
        <dbReference type="Proteomes" id="UP001212499"/>
    </source>
</evidence>
<dbReference type="InterPro" id="IPR028098">
    <property type="entry name" value="Glyco_trans_4-like_N"/>
</dbReference>
<evidence type="ECO:0000256" key="2">
    <source>
        <dbReference type="ARBA" id="ARBA00022679"/>
    </source>
</evidence>
<dbReference type="RefSeq" id="WP_271734404.1">
    <property type="nucleotide sequence ID" value="NZ_JANQDP010000191.1"/>
</dbReference>
<dbReference type="PANTHER" id="PTHR12526:SF510">
    <property type="entry name" value="D-INOSITOL 3-PHOSPHATE GLYCOSYLTRANSFERASE"/>
    <property type="match status" value="1"/>
</dbReference>
<feature type="domain" description="Glycosyl transferase family 1" evidence="3">
    <location>
        <begin position="183"/>
        <end position="343"/>
    </location>
</feature>
<protein>
    <submittedName>
        <fullName evidence="5">Glycosyltransferase family 4 protein</fullName>
    </submittedName>
</protein>